<dbReference type="Pfam" id="PF00795">
    <property type="entry name" value="CN_hydrolase"/>
    <property type="match status" value="1"/>
</dbReference>
<dbReference type="Proteomes" id="UP000604737">
    <property type="component" value="Unassembled WGS sequence"/>
</dbReference>
<dbReference type="PANTHER" id="PTHR38686:SF1">
    <property type="entry name" value="APOLIPOPROTEIN N-ACYLTRANSFERASE"/>
    <property type="match status" value="1"/>
</dbReference>
<accession>A0ABQ3H5V0</accession>
<comment type="catalytic activity">
    <reaction evidence="9">
        <text>N-terminal S-1,2-diacyl-sn-glyceryl-L-cysteinyl-[lipoprotein] + a glycerophospholipid = N-acyl-S-1,2-diacyl-sn-glyceryl-L-cysteinyl-[lipoprotein] + a 2-acyl-sn-glycero-3-phospholipid + H(+)</text>
        <dbReference type="Rhea" id="RHEA:48228"/>
        <dbReference type="Rhea" id="RHEA-COMP:14681"/>
        <dbReference type="Rhea" id="RHEA-COMP:14684"/>
        <dbReference type="ChEBI" id="CHEBI:15378"/>
        <dbReference type="ChEBI" id="CHEBI:136912"/>
        <dbReference type="ChEBI" id="CHEBI:140656"/>
        <dbReference type="ChEBI" id="CHEBI:140657"/>
        <dbReference type="ChEBI" id="CHEBI:140660"/>
        <dbReference type="EC" id="2.3.1.269"/>
    </reaction>
</comment>
<dbReference type="CDD" id="cd07571">
    <property type="entry name" value="ALP_N-acyl_transferase"/>
    <property type="match status" value="1"/>
</dbReference>
<comment type="caution">
    <text evidence="11">The sequence shown here is derived from an EMBL/GenBank/DDBJ whole genome shotgun (WGS) entry which is preliminary data.</text>
</comment>
<evidence type="ECO:0000259" key="10">
    <source>
        <dbReference type="PROSITE" id="PS50263"/>
    </source>
</evidence>
<evidence type="ECO:0000256" key="8">
    <source>
        <dbReference type="ARBA" id="ARBA00023315"/>
    </source>
</evidence>
<comment type="subcellular location">
    <subcellularLocation>
        <location evidence="1 9">Cell membrane</location>
        <topology evidence="1 9">Multi-pass membrane protein</topology>
    </subcellularLocation>
</comment>
<keyword evidence="8 9" id="KW-0012">Acyltransferase</keyword>
<comment type="caution">
    <text evidence="9">Lacks conserved residue(s) required for the propagation of feature annotation.</text>
</comment>
<dbReference type="RefSeq" id="WP_229797606.1">
    <property type="nucleotide sequence ID" value="NZ_BMYO01000008.1"/>
</dbReference>
<evidence type="ECO:0000256" key="7">
    <source>
        <dbReference type="ARBA" id="ARBA00023136"/>
    </source>
</evidence>
<feature type="transmembrane region" description="Helical" evidence="9">
    <location>
        <begin position="6"/>
        <end position="39"/>
    </location>
</feature>
<dbReference type="EMBL" id="BMYO01000008">
    <property type="protein sequence ID" value="GHD66502.1"/>
    <property type="molecule type" value="Genomic_DNA"/>
</dbReference>
<comment type="function">
    <text evidence="9">Catalyzes the phospholipid dependent N-acylation of the N-terminal cysteine of apolipoprotein, the last step in lipoprotein maturation.</text>
</comment>
<dbReference type="InterPro" id="IPR003010">
    <property type="entry name" value="C-N_Hydrolase"/>
</dbReference>
<evidence type="ECO:0000313" key="11">
    <source>
        <dbReference type="EMBL" id="GHD66502.1"/>
    </source>
</evidence>
<evidence type="ECO:0000256" key="2">
    <source>
        <dbReference type="ARBA" id="ARBA00010065"/>
    </source>
</evidence>
<evidence type="ECO:0000256" key="3">
    <source>
        <dbReference type="ARBA" id="ARBA00022475"/>
    </source>
</evidence>
<evidence type="ECO:0000256" key="9">
    <source>
        <dbReference type="HAMAP-Rule" id="MF_01148"/>
    </source>
</evidence>
<dbReference type="InterPro" id="IPR036526">
    <property type="entry name" value="C-N_Hydrolase_sf"/>
</dbReference>
<evidence type="ECO:0000256" key="4">
    <source>
        <dbReference type="ARBA" id="ARBA00022679"/>
    </source>
</evidence>
<dbReference type="EC" id="2.3.1.269" evidence="9"/>
<keyword evidence="4 9" id="KW-0808">Transferase</keyword>
<dbReference type="Pfam" id="PF20154">
    <property type="entry name" value="LNT_N"/>
    <property type="match status" value="1"/>
</dbReference>
<organism evidence="11 12">
    <name type="scientific">Jeongeupia chitinilytica</name>
    <dbReference type="NCBI Taxonomy" id="1041641"/>
    <lineage>
        <taxon>Bacteria</taxon>
        <taxon>Pseudomonadati</taxon>
        <taxon>Pseudomonadota</taxon>
        <taxon>Betaproteobacteria</taxon>
        <taxon>Neisseriales</taxon>
        <taxon>Chitinibacteraceae</taxon>
        <taxon>Jeongeupia</taxon>
    </lineage>
</organism>
<comment type="pathway">
    <text evidence="9">Protein modification; lipoprotein biosynthesis (N-acyl transfer).</text>
</comment>
<evidence type="ECO:0000313" key="12">
    <source>
        <dbReference type="Proteomes" id="UP000604737"/>
    </source>
</evidence>
<dbReference type="NCBIfam" id="TIGR00546">
    <property type="entry name" value="lnt"/>
    <property type="match status" value="1"/>
</dbReference>
<dbReference type="InterPro" id="IPR004563">
    <property type="entry name" value="Apolipo_AcylTrfase"/>
</dbReference>
<evidence type="ECO:0000256" key="5">
    <source>
        <dbReference type="ARBA" id="ARBA00022692"/>
    </source>
</evidence>
<evidence type="ECO:0000256" key="1">
    <source>
        <dbReference type="ARBA" id="ARBA00004651"/>
    </source>
</evidence>
<keyword evidence="5 9" id="KW-0812">Transmembrane</keyword>
<reference evidence="12" key="1">
    <citation type="journal article" date="2019" name="Int. J. Syst. Evol. Microbiol.">
        <title>The Global Catalogue of Microorganisms (GCM) 10K type strain sequencing project: providing services to taxonomists for standard genome sequencing and annotation.</title>
        <authorList>
            <consortium name="The Broad Institute Genomics Platform"/>
            <consortium name="The Broad Institute Genome Sequencing Center for Infectious Disease"/>
            <person name="Wu L."/>
            <person name="Ma J."/>
        </authorList>
    </citation>
    <scope>NUCLEOTIDE SEQUENCE [LARGE SCALE GENOMIC DNA]</scope>
    <source>
        <strain evidence="12">KCTC 23701</strain>
    </source>
</reference>
<keyword evidence="6 9" id="KW-1133">Transmembrane helix</keyword>
<dbReference type="Gene3D" id="3.60.110.10">
    <property type="entry name" value="Carbon-nitrogen hydrolase"/>
    <property type="match status" value="1"/>
</dbReference>
<dbReference type="SUPFAM" id="SSF56317">
    <property type="entry name" value="Carbon-nitrogen hydrolase"/>
    <property type="match status" value="1"/>
</dbReference>
<feature type="domain" description="CN hydrolase" evidence="10">
    <location>
        <begin position="218"/>
        <end position="455"/>
    </location>
</feature>
<keyword evidence="3 9" id="KW-1003">Cell membrane</keyword>
<feature type="transmembrane region" description="Helical" evidence="9">
    <location>
        <begin position="51"/>
        <end position="70"/>
    </location>
</feature>
<dbReference type="PROSITE" id="PS50263">
    <property type="entry name" value="CN_HYDROLASE"/>
    <property type="match status" value="1"/>
</dbReference>
<dbReference type="InterPro" id="IPR045378">
    <property type="entry name" value="LNT_N"/>
</dbReference>
<dbReference type="HAMAP" id="MF_01148">
    <property type="entry name" value="Lnt"/>
    <property type="match status" value="1"/>
</dbReference>
<feature type="transmembrane region" description="Helical" evidence="9">
    <location>
        <begin position="82"/>
        <end position="105"/>
    </location>
</feature>
<protein>
    <recommendedName>
        <fullName evidence="9">Apolipoprotein N-acyltransferase</fullName>
        <shortName evidence="9">ALP N-acyltransferase</shortName>
        <ecNumber evidence="9">2.3.1.269</ecNumber>
    </recommendedName>
</protein>
<sequence>MQKPAGLVLLAAFGAASVFSFAPLYLGALMPLSLAGWLWGISRTRTARGALLAGYAWGLGYFVANVYWIYISLHTFGGMPGWMAAGCVVLFGAYLALFPALAAYLGRRLPCPEPLRLPLLLPTLFCATEWLRGTLFTGFPWAEIGTSQIPAWPLAGYAPVLGSYGVGWLLQAGTGLLLAQWRAPLRWAAVTALWLAGWGLLHVEWTTPVGRPVNVSLAQSNIAQDMKWDAAHYVDNLRVNLQQVQRAKGDIIVLPETAIPAFLSDVPPWYLDTLRSAAGRRALVLGVPLQGKAANEYYNGAMVLTDPGQPVYKKQHLVPFGEFVPVPWLFGWMYRFLDMPLSGFSRGAVKQAPFVIGPTRLAANICYEDVFGSEIAQALPEATMLVNFSNLAWFDGSWAAEQQLQMSQARALETGRYMLRSTNTGATAIVDAQGRVQARLPQRQRAILEGQAVNRTGLTPYGRWQNTPILLIWLLVTLSLVCAGIRRQHPSKSF</sequence>
<evidence type="ECO:0000256" key="6">
    <source>
        <dbReference type="ARBA" id="ARBA00022989"/>
    </source>
</evidence>
<comment type="similarity">
    <text evidence="2 9">Belongs to the CN hydrolase family. Apolipoprotein N-acyltransferase subfamily.</text>
</comment>
<keyword evidence="12" id="KW-1185">Reference proteome</keyword>
<keyword evidence="7 9" id="KW-0472">Membrane</keyword>
<dbReference type="PANTHER" id="PTHR38686">
    <property type="entry name" value="APOLIPOPROTEIN N-ACYLTRANSFERASE"/>
    <property type="match status" value="1"/>
</dbReference>
<proteinExistence type="inferred from homology"/>
<name>A0ABQ3H5V0_9NEIS</name>
<gene>
    <name evidence="11" type="primary">cutE</name>
    <name evidence="9" type="synonym">lnt</name>
    <name evidence="11" type="ORF">GCM10007350_28810</name>
</gene>